<dbReference type="InterPro" id="IPR036388">
    <property type="entry name" value="WH-like_DNA-bd_sf"/>
</dbReference>
<evidence type="ECO:0000256" key="1">
    <source>
        <dbReference type="ARBA" id="ARBA00001286"/>
    </source>
</evidence>
<feature type="domain" description="Methylated-DNA-[protein]-cysteine S-methyltransferase DNA binding" evidence="9">
    <location>
        <begin position="80"/>
        <end position="163"/>
    </location>
</feature>
<comment type="catalytic activity">
    <reaction evidence="7 8">
        <text>a 6-O-methyl-2'-deoxyguanosine in DNA + L-cysteinyl-[protein] = S-methyl-L-cysteinyl-[protein] + a 2'-deoxyguanosine in DNA</text>
        <dbReference type="Rhea" id="RHEA:24000"/>
        <dbReference type="Rhea" id="RHEA-COMP:10131"/>
        <dbReference type="Rhea" id="RHEA-COMP:10132"/>
        <dbReference type="Rhea" id="RHEA-COMP:11367"/>
        <dbReference type="Rhea" id="RHEA-COMP:11368"/>
        <dbReference type="ChEBI" id="CHEBI:29950"/>
        <dbReference type="ChEBI" id="CHEBI:82612"/>
        <dbReference type="ChEBI" id="CHEBI:85445"/>
        <dbReference type="ChEBI" id="CHEBI:85448"/>
        <dbReference type="EC" id="2.1.1.63"/>
    </reaction>
</comment>
<comment type="catalytic activity">
    <reaction evidence="1 8">
        <text>a 4-O-methyl-thymidine in DNA + L-cysteinyl-[protein] = a thymidine in DNA + S-methyl-L-cysteinyl-[protein]</text>
        <dbReference type="Rhea" id="RHEA:53428"/>
        <dbReference type="Rhea" id="RHEA-COMP:10131"/>
        <dbReference type="Rhea" id="RHEA-COMP:10132"/>
        <dbReference type="Rhea" id="RHEA-COMP:13555"/>
        <dbReference type="Rhea" id="RHEA-COMP:13556"/>
        <dbReference type="ChEBI" id="CHEBI:29950"/>
        <dbReference type="ChEBI" id="CHEBI:82612"/>
        <dbReference type="ChEBI" id="CHEBI:137386"/>
        <dbReference type="ChEBI" id="CHEBI:137387"/>
        <dbReference type="EC" id="2.1.1.63"/>
    </reaction>
</comment>
<evidence type="ECO:0000256" key="5">
    <source>
        <dbReference type="ARBA" id="ARBA00022763"/>
    </source>
</evidence>
<accession>A0ABW4BSC4</accession>
<dbReference type="Proteomes" id="UP001597191">
    <property type="component" value="Unassembled WGS sequence"/>
</dbReference>
<evidence type="ECO:0000313" key="11">
    <source>
        <dbReference type="EMBL" id="MFD1411887.1"/>
    </source>
</evidence>
<evidence type="ECO:0000256" key="3">
    <source>
        <dbReference type="ARBA" id="ARBA00022603"/>
    </source>
</evidence>
<evidence type="ECO:0000256" key="4">
    <source>
        <dbReference type="ARBA" id="ARBA00022679"/>
    </source>
</evidence>
<dbReference type="InterPro" id="IPR008332">
    <property type="entry name" value="MethylG_MeTrfase_N"/>
</dbReference>
<dbReference type="NCBIfam" id="TIGR00589">
    <property type="entry name" value="ogt"/>
    <property type="match status" value="1"/>
</dbReference>
<name>A0ABW4BSC4_9LACO</name>
<evidence type="ECO:0000313" key="12">
    <source>
        <dbReference type="Proteomes" id="UP001597191"/>
    </source>
</evidence>
<dbReference type="RefSeq" id="WP_125649665.1">
    <property type="nucleotide sequence ID" value="NZ_JBHTOH010000089.1"/>
</dbReference>
<dbReference type="PANTHER" id="PTHR10815">
    <property type="entry name" value="METHYLATED-DNA--PROTEIN-CYSTEINE METHYLTRANSFERASE"/>
    <property type="match status" value="1"/>
</dbReference>
<dbReference type="InterPro" id="IPR036217">
    <property type="entry name" value="MethylDNA_cys_MeTrfase_DNAb"/>
</dbReference>
<comment type="caution">
    <text evidence="11">The sequence shown here is derived from an EMBL/GenBank/DDBJ whole genome shotgun (WGS) entry which is preliminary data.</text>
</comment>
<evidence type="ECO:0000256" key="6">
    <source>
        <dbReference type="ARBA" id="ARBA00023204"/>
    </source>
</evidence>
<dbReference type="InterPro" id="IPR001497">
    <property type="entry name" value="MethylDNA_cys_MeTrfase_AS"/>
</dbReference>
<evidence type="ECO:0000259" key="9">
    <source>
        <dbReference type="Pfam" id="PF01035"/>
    </source>
</evidence>
<evidence type="ECO:0000256" key="7">
    <source>
        <dbReference type="ARBA" id="ARBA00049348"/>
    </source>
</evidence>
<dbReference type="EC" id="2.1.1.63" evidence="8"/>
<sequence>MLLQTTYQSPLGPIILLARDEQLVGLWFAGQKYQGSQYDLSQISTAENQILRQSQIWLDAYFAGQKPAIDQLNLAPEVTPFRQRVLAVLTQIPQGQVLTYGEIAKKMNTGNQQPTSPRAVGGAVGHNPISIIIPCHRVVGSDGSLTGYAGGLDRKIALLAHEGFDQEVLNHGRIN</sequence>
<organism evidence="11 12">
    <name type="scientific">Lapidilactobacillus gannanensis</name>
    <dbReference type="NCBI Taxonomy" id="2486002"/>
    <lineage>
        <taxon>Bacteria</taxon>
        <taxon>Bacillati</taxon>
        <taxon>Bacillota</taxon>
        <taxon>Bacilli</taxon>
        <taxon>Lactobacillales</taxon>
        <taxon>Lactobacillaceae</taxon>
        <taxon>Lapidilactobacillus</taxon>
    </lineage>
</organism>
<dbReference type="InterPro" id="IPR036631">
    <property type="entry name" value="MGMT_N_sf"/>
</dbReference>
<dbReference type="SUPFAM" id="SSF46767">
    <property type="entry name" value="Methylated DNA-protein cysteine methyltransferase, C-terminal domain"/>
    <property type="match status" value="1"/>
</dbReference>
<comment type="function">
    <text evidence="8">Involved in the cellular defense against the biological effects of O6-methylguanine (O6-MeG) and O4-methylthymine (O4-MeT) in DNA. Repairs the methylated nucleobase in DNA by stoichiometrically transferring the methyl group to a cysteine residue in the enzyme. This is a suicide reaction: the enzyme is irreversibly inactivated.</text>
</comment>
<comment type="similarity">
    <text evidence="8">Belongs to the MGMT family.</text>
</comment>
<keyword evidence="12" id="KW-1185">Reference proteome</keyword>
<dbReference type="GO" id="GO:0032259">
    <property type="term" value="P:methylation"/>
    <property type="evidence" value="ECO:0007669"/>
    <property type="project" value="UniProtKB-KW"/>
</dbReference>
<keyword evidence="4 8" id="KW-0808">Transferase</keyword>
<keyword evidence="6 8" id="KW-0234">DNA repair</keyword>
<dbReference type="HAMAP" id="MF_00772">
    <property type="entry name" value="OGT"/>
    <property type="match status" value="1"/>
</dbReference>
<gene>
    <name evidence="11" type="ORF">ACFQ4R_09855</name>
</gene>
<dbReference type="CDD" id="cd06445">
    <property type="entry name" value="ATase"/>
    <property type="match status" value="1"/>
</dbReference>
<dbReference type="PROSITE" id="PS00374">
    <property type="entry name" value="MGMT"/>
    <property type="match status" value="1"/>
</dbReference>
<dbReference type="PANTHER" id="PTHR10815:SF5">
    <property type="entry name" value="METHYLATED-DNA--PROTEIN-CYSTEINE METHYLTRANSFERASE"/>
    <property type="match status" value="1"/>
</dbReference>
<feature type="domain" description="Methylguanine DNA methyltransferase ribonuclease-like" evidence="10">
    <location>
        <begin position="3"/>
        <end position="75"/>
    </location>
</feature>
<dbReference type="Gene3D" id="3.30.160.70">
    <property type="entry name" value="Methylated DNA-protein cysteine methyltransferase domain"/>
    <property type="match status" value="1"/>
</dbReference>
<comment type="subcellular location">
    <subcellularLocation>
        <location evidence="8">Cytoplasm</location>
    </subcellularLocation>
</comment>
<comment type="miscellaneous">
    <text evidence="8">This enzyme catalyzes only one turnover and therefore is not strictly catalytic. According to one definition, an enzyme is a biocatalyst that acts repeatedly and over many reaction cycles.</text>
</comment>
<dbReference type="EMBL" id="JBHTOH010000089">
    <property type="protein sequence ID" value="MFD1411887.1"/>
    <property type="molecule type" value="Genomic_DNA"/>
</dbReference>
<reference evidence="12" key="1">
    <citation type="journal article" date="2019" name="Int. J. Syst. Evol. Microbiol.">
        <title>The Global Catalogue of Microorganisms (GCM) 10K type strain sequencing project: providing services to taxonomists for standard genome sequencing and annotation.</title>
        <authorList>
            <consortium name="The Broad Institute Genomics Platform"/>
            <consortium name="The Broad Institute Genome Sequencing Center for Infectious Disease"/>
            <person name="Wu L."/>
            <person name="Ma J."/>
        </authorList>
    </citation>
    <scope>NUCLEOTIDE SEQUENCE [LARGE SCALE GENOMIC DNA]</scope>
    <source>
        <strain evidence="12">CCM 8937</strain>
    </source>
</reference>
<dbReference type="InterPro" id="IPR023546">
    <property type="entry name" value="MGMT"/>
</dbReference>
<keyword evidence="5 8" id="KW-0227">DNA damage</keyword>
<dbReference type="Pfam" id="PF01035">
    <property type="entry name" value="DNA_binding_1"/>
    <property type="match status" value="1"/>
</dbReference>
<protein>
    <recommendedName>
        <fullName evidence="8">Methylated-DNA--protein-cysteine methyltransferase</fullName>
        <ecNumber evidence="8">2.1.1.63</ecNumber>
    </recommendedName>
    <alternativeName>
        <fullName evidence="8">6-O-methylguanine-DNA methyltransferase</fullName>
        <shortName evidence="8">MGMT</shortName>
    </alternativeName>
    <alternativeName>
        <fullName evidence="8">O-6-methylguanine-DNA-alkyltransferase</fullName>
    </alternativeName>
</protein>
<evidence type="ECO:0000259" key="10">
    <source>
        <dbReference type="Pfam" id="PF02870"/>
    </source>
</evidence>
<evidence type="ECO:0000256" key="8">
    <source>
        <dbReference type="HAMAP-Rule" id="MF_00772"/>
    </source>
</evidence>
<dbReference type="InterPro" id="IPR014048">
    <property type="entry name" value="MethylDNA_cys_MeTrfase_DNA-bd"/>
</dbReference>
<dbReference type="Gene3D" id="1.10.10.10">
    <property type="entry name" value="Winged helix-like DNA-binding domain superfamily/Winged helix DNA-binding domain"/>
    <property type="match status" value="1"/>
</dbReference>
<proteinExistence type="inferred from homology"/>
<keyword evidence="2 8" id="KW-0963">Cytoplasm</keyword>
<evidence type="ECO:0000256" key="2">
    <source>
        <dbReference type="ARBA" id="ARBA00022490"/>
    </source>
</evidence>
<dbReference type="GO" id="GO:0003908">
    <property type="term" value="F:methylated-DNA-[protein]-cysteine S-methyltransferase activity"/>
    <property type="evidence" value="ECO:0007669"/>
    <property type="project" value="UniProtKB-EC"/>
</dbReference>
<dbReference type="Pfam" id="PF02870">
    <property type="entry name" value="Methyltransf_1N"/>
    <property type="match status" value="1"/>
</dbReference>
<dbReference type="SUPFAM" id="SSF53155">
    <property type="entry name" value="Methylated DNA-protein cysteine methyltransferase domain"/>
    <property type="match status" value="1"/>
</dbReference>
<keyword evidence="3 8" id="KW-0489">Methyltransferase</keyword>
<feature type="active site" description="Nucleophile; methyl group acceptor" evidence="8">
    <location>
        <position position="135"/>
    </location>
</feature>